<dbReference type="EMBL" id="JAFEKC020000002">
    <property type="protein sequence ID" value="KAK0516653.1"/>
    <property type="molecule type" value="Genomic_DNA"/>
</dbReference>
<keyword evidence="5" id="KW-1185">Reference proteome</keyword>
<dbReference type="PANTHER" id="PTHR10366">
    <property type="entry name" value="NAD DEPENDENT EPIMERASE/DEHYDRATASE"/>
    <property type="match status" value="1"/>
</dbReference>
<dbReference type="InterPro" id="IPR050425">
    <property type="entry name" value="NAD(P)_dehydrat-like"/>
</dbReference>
<dbReference type="Pfam" id="PF01370">
    <property type="entry name" value="Epimerase"/>
    <property type="match status" value="1"/>
</dbReference>
<evidence type="ECO:0000259" key="3">
    <source>
        <dbReference type="Pfam" id="PF01370"/>
    </source>
</evidence>
<dbReference type="SUPFAM" id="SSF51735">
    <property type="entry name" value="NAD(P)-binding Rossmann-fold domains"/>
    <property type="match status" value="1"/>
</dbReference>
<dbReference type="PANTHER" id="PTHR10366:SF564">
    <property type="entry name" value="STEROL-4-ALPHA-CARBOXYLATE 3-DEHYDROGENASE, DECARBOXYLATING"/>
    <property type="match status" value="1"/>
</dbReference>
<evidence type="ECO:0000256" key="1">
    <source>
        <dbReference type="ARBA" id="ARBA00023002"/>
    </source>
</evidence>
<accession>A0AA39RAT4</accession>
<dbReference type="FunFam" id="3.40.50.720:FF:000191">
    <property type="entry name" value="Methylglyoxal reductase (NADPH-dependent)"/>
    <property type="match status" value="1"/>
</dbReference>
<dbReference type="Gene3D" id="3.40.50.720">
    <property type="entry name" value="NAD(P)-binding Rossmann-like Domain"/>
    <property type="match status" value="1"/>
</dbReference>
<dbReference type="InterPro" id="IPR036291">
    <property type="entry name" value="NAD(P)-bd_dom_sf"/>
</dbReference>
<evidence type="ECO:0000256" key="2">
    <source>
        <dbReference type="ARBA" id="ARBA00023445"/>
    </source>
</evidence>
<dbReference type="AlphaFoldDB" id="A0AA39RAT4"/>
<reference evidence="4" key="1">
    <citation type="submission" date="2023-03" db="EMBL/GenBank/DDBJ databases">
        <title>Complete genome of Cladonia borealis.</title>
        <authorList>
            <person name="Park H."/>
        </authorList>
    </citation>
    <scope>NUCLEOTIDE SEQUENCE</scope>
    <source>
        <strain evidence="4">ANT050790</strain>
    </source>
</reference>
<evidence type="ECO:0000313" key="4">
    <source>
        <dbReference type="EMBL" id="KAK0516653.1"/>
    </source>
</evidence>
<proteinExistence type="inferred from homology"/>
<dbReference type="Proteomes" id="UP001166286">
    <property type="component" value="Unassembled WGS sequence"/>
</dbReference>
<comment type="similarity">
    <text evidence="2">Belongs to the NAD(P)-dependent epimerase/dehydratase family. Dihydroflavonol-4-reductase subfamily.</text>
</comment>
<dbReference type="InterPro" id="IPR001509">
    <property type="entry name" value="Epimerase_deHydtase"/>
</dbReference>
<dbReference type="GO" id="GO:0016616">
    <property type="term" value="F:oxidoreductase activity, acting on the CH-OH group of donors, NAD or NADP as acceptor"/>
    <property type="evidence" value="ECO:0007669"/>
    <property type="project" value="TreeGrafter"/>
</dbReference>
<dbReference type="CDD" id="cd05227">
    <property type="entry name" value="AR_SDR_e"/>
    <property type="match status" value="1"/>
</dbReference>
<comment type="caution">
    <text evidence="4">The sequence shown here is derived from an EMBL/GenBank/DDBJ whole genome shotgun (WGS) entry which is preliminary data.</text>
</comment>
<name>A0AA39RAT4_9LECA</name>
<evidence type="ECO:0000313" key="5">
    <source>
        <dbReference type="Proteomes" id="UP001166286"/>
    </source>
</evidence>
<organism evidence="4 5">
    <name type="scientific">Cladonia borealis</name>
    <dbReference type="NCBI Taxonomy" id="184061"/>
    <lineage>
        <taxon>Eukaryota</taxon>
        <taxon>Fungi</taxon>
        <taxon>Dikarya</taxon>
        <taxon>Ascomycota</taxon>
        <taxon>Pezizomycotina</taxon>
        <taxon>Lecanoromycetes</taxon>
        <taxon>OSLEUM clade</taxon>
        <taxon>Lecanoromycetidae</taxon>
        <taxon>Lecanorales</taxon>
        <taxon>Lecanorineae</taxon>
        <taxon>Cladoniaceae</taxon>
        <taxon>Cladonia</taxon>
    </lineage>
</organism>
<sequence>MAKRVLLTGANGFLGSHILSLLLKSSYSVRAIVRSQSKADQVRRDFPEAGASLDFGIVPDITFPHAFDSVIQSQPPFDAVIHTASPYLYAVASDNLRDFLEPAVKGTEEILRSIHSHAPSVKRVVMTSSMAAVLDFGAGDNGKIYTEKDWNPTTWEEAVEGNLGTGYRGSKKFAEKAAWDFISKEKPNFDLVVLCPPMIYGPLAHSIASIKDLNESNKRIYDLFINTSPSADLPPNGLYLYVDVRDIAHAHILSLTSPVAGNNRFLILAGQISSQQISDILRSKIPELEARTPVGKPGESGLPEGAFSAESEEARRVLGVEYRGAEETFGELGRELVGIEGRG</sequence>
<keyword evidence="1" id="KW-0560">Oxidoreductase</keyword>
<gene>
    <name evidence="4" type="ORF">JMJ35_001256</name>
</gene>
<feature type="domain" description="NAD-dependent epimerase/dehydratase" evidence="3">
    <location>
        <begin position="5"/>
        <end position="262"/>
    </location>
</feature>
<protein>
    <recommendedName>
        <fullName evidence="3">NAD-dependent epimerase/dehydratase domain-containing protein</fullName>
    </recommendedName>
</protein>